<dbReference type="PANTHER" id="PTHR32282:SF15">
    <property type="entry name" value="PENICILLIN-BINDING PROTEIN 1C"/>
    <property type="match status" value="1"/>
</dbReference>
<dbReference type="EMBL" id="DVMZ01000148">
    <property type="protein sequence ID" value="HIU59567.1"/>
    <property type="molecule type" value="Genomic_DNA"/>
</dbReference>
<name>A0A9D1MFX3_9FIRM</name>
<dbReference type="PANTHER" id="PTHR32282">
    <property type="entry name" value="BINDING PROTEIN TRANSPEPTIDASE, PUTATIVE-RELATED"/>
    <property type="match status" value="1"/>
</dbReference>
<keyword evidence="8" id="KW-0121">Carboxypeptidase</keyword>
<evidence type="ECO:0000256" key="17">
    <source>
        <dbReference type="ARBA" id="ARBA00022989"/>
    </source>
</evidence>
<keyword evidence="12" id="KW-0812">Transmembrane</keyword>
<proteinExistence type="inferred from homology"/>
<dbReference type="GO" id="GO:0009252">
    <property type="term" value="P:peptidoglycan biosynthetic process"/>
    <property type="evidence" value="ECO:0007669"/>
    <property type="project" value="UniProtKB-KW"/>
</dbReference>
<feature type="non-terminal residue" evidence="29">
    <location>
        <position position="654"/>
    </location>
</feature>
<evidence type="ECO:0000256" key="9">
    <source>
        <dbReference type="ARBA" id="ARBA00022670"/>
    </source>
</evidence>
<comment type="function">
    <text evidence="1">Cell wall formation. Synthesis of cross-linked peptidoglycan from the lipid intermediates. The enzyme has a penicillin-insensitive transglycosylase N-terminal domain (formation of linear glycan strands) and a penicillin-sensitive transpeptidase C-terminal domain (cross-linking of the peptide subunits).</text>
</comment>
<keyword evidence="17" id="KW-1133">Transmembrane helix</keyword>
<dbReference type="InterPro" id="IPR023346">
    <property type="entry name" value="Lysozyme-like_dom_sf"/>
</dbReference>
<organism evidence="29 30">
    <name type="scientific">Candidatus Scatosoma pullistercoris</name>
    <dbReference type="NCBI Taxonomy" id="2840934"/>
    <lineage>
        <taxon>Bacteria</taxon>
        <taxon>Bacillati</taxon>
        <taxon>Bacillota</taxon>
        <taxon>Clostridia</taxon>
        <taxon>Candidatus Scatosoma</taxon>
    </lineage>
</organism>
<dbReference type="Gene3D" id="3.40.710.10">
    <property type="entry name" value="DD-peptidase/beta-lactamase superfamily"/>
    <property type="match status" value="1"/>
</dbReference>
<evidence type="ECO:0000256" key="15">
    <source>
        <dbReference type="ARBA" id="ARBA00022968"/>
    </source>
</evidence>
<evidence type="ECO:0000256" key="2">
    <source>
        <dbReference type="ARBA" id="ARBA00004401"/>
    </source>
</evidence>
<reference evidence="29" key="2">
    <citation type="journal article" date="2021" name="PeerJ">
        <title>Extensive microbial diversity within the chicken gut microbiome revealed by metagenomics and culture.</title>
        <authorList>
            <person name="Gilroy R."/>
            <person name="Ravi A."/>
            <person name="Getino M."/>
            <person name="Pursley I."/>
            <person name="Horton D.L."/>
            <person name="Alikhan N.F."/>
            <person name="Baker D."/>
            <person name="Gharbi K."/>
            <person name="Hall N."/>
            <person name="Watson M."/>
            <person name="Adriaenssens E.M."/>
            <person name="Foster-Nyarko E."/>
            <person name="Jarju S."/>
            <person name="Secka A."/>
            <person name="Antonio M."/>
            <person name="Oren A."/>
            <person name="Chaudhuri R.R."/>
            <person name="La Ragione R."/>
            <person name="Hildebrand F."/>
            <person name="Pallen M.J."/>
        </authorList>
    </citation>
    <scope>NUCLEOTIDE SEQUENCE</scope>
    <source>
        <strain evidence="29">11687</strain>
    </source>
</reference>
<comment type="subcellular location">
    <subcellularLocation>
        <location evidence="2">Cell membrane</location>
        <topology evidence="2">Single-pass type II membrane protein</topology>
    </subcellularLocation>
</comment>
<evidence type="ECO:0000256" key="20">
    <source>
        <dbReference type="ARBA" id="ARBA00023268"/>
    </source>
</evidence>
<evidence type="ECO:0000256" key="1">
    <source>
        <dbReference type="ARBA" id="ARBA00002624"/>
    </source>
</evidence>
<keyword evidence="11" id="KW-0808">Transferase</keyword>
<dbReference type="InterPro" id="IPR050396">
    <property type="entry name" value="Glycosyltr_51/Transpeptidase"/>
</dbReference>
<dbReference type="Pfam" id="PF00912">
    <property type="entry name" value="Transgly"/>
    <property type="match status" value="1"/>
</dbReference>
<dbReference type="EC" id="2.4.99.28" evidence="23"/>
<dbReference type="GO" id="GO:0008955">
    <property type="term" value="F:peptidoglycan glycosyltransferase activity"/>
    <property type="evidence" value="ECO:0007669"/>
    <property type="project" value="UniProtKB-EC"/>
</dbReference>
<keyword evidence="16" id="KW-0573">Peptidoglycan synthesis</keyword>
<feature type="chain" id="PRO_5039084916" description="Penicillin-binding protein 1A" evidence="26">
    <location>
        <begin position="25"/>
        <end position="654"/>
    </location>
</feature>
<evidence type="ECO:0000256" key="21">
    <source>
        <dbReference type="ARBA" id="ARBA00023316"/>
    </source>
</evidence>
<keyword evidence="14" id="KW-0133">Cell shape</keyword>
<evidence type="ECO:0000256" key="12">
    <source>
        <dbReference type="ARBA" id="ARBA00022692"/>
    </source>
</evidence>
<evidence type="ECO:0000313" key="30">
    <source>
        <dbReference type="Proteomes" id="UP000824081"/>
    </source>
</evidence>
<keyword evidence="19" id="KW-0046">Antibiotic resistance</keyword>
<accession>A0A9D1MFX3</accession>
<dbReference type="AlphaFoldDB" id="A0A9D1MFX3"/>
<evidence type="ECO:0000256" key="19">
    <source>
        <dbReference type="ARBA" id="ARBA00023251"/>
    </source>
</evidence>
<evidence type="ECO:0000256" key="16">
    <source>
        <dbReference type="ARBA" id="ARBA00022984"/>
    </source>
</evidence>
<evidence type="ECO:0000256" key="26">
    <source>
        <dbReference type="SAM" id="SignalP"/>
    </source>
</evidence>
<comment type="catalytic activity">
    <reaction evidence="22">
        <text>Preferential cleavage: (Ac)2-L-Lys-D-Ala-|-D-Ala. Also transpeptidation of peptidyl-alanyl moieties that are N-acyl substituents of D-alanine.</text>
        <dbReference type="EC" id="3.4.16.4"/>
    </reaction>
</comment>
<keyword evidence="26" id="KW-0732">Signal</keyword>
<evidence type="ECO:0000256" key="11">
    <source>
        <dbReference type="ARBA" id="ARBA00022679"/>
    </source>
</evidence>
<evidence type="ECO:0000256" key="23">
    <source>
        <dbReference type="ARBA" id="ARBA00044770"/>
    </source>
</evidence>
<dbReference type="GO" id="GO:0008360">
    <property type="term" value="P:regulation of cell shape"/>
    <property type="evidence" value="ECO:0007669"/>
    <property type="project" value="UniProtKB-KW"/>
</dbReference>
<evidence type="ECO:0000256" key="4">
    <source>
        <dbReference type="ARBA" id="ARBA00007090"/>
    </source>
</evidence>
<feature type="signal peptide" evidence="26">
    <location>
        <begin position="1"/>
        <end position="24"/>
    </location>
</feature>
<evidence type="ECO:0000256" key="18">
    <source>
        <dbReference type="ARBA" id="ARBA00023136"/>
    </source>
</evidence>
<sequence>MKKFSGFLLITAALVSAVFLGATAGYVAITHDAVLDEKKLVLSDDKIEIFDKNDEAVHASSPAVPHENFRLETLPEQTKWAFIDTEDKDFYKHHGFAYKRMLKAAWENLKSRSFREGASTISQQLIKNTHLSQEKTIRRKLREFKLTKELEKRYSKDQILEKYLNTIYFGHSCFGLQSAARFYFGKEPADLSLSDSAILAGLVRSPNNYSPFRHPENCLSRKKTVLKAMRKQGHIDAGEEAEALETPLPETPSISGFDRSYSDRVFDELESLAERYSFTIGGTLRIYTWLDPDTQSFLESLGEMSETDKTYAVLDNATHGFKAYYSTAGTIRRLPGSLIKPLMVYGPAVEENIIAPATPVLDEKTDFGGYSPKNFGDTYNGYVSARECLARSLNVPAVKILNSVGVEKAARYMQKMGLEIPEEDYSLALALGGMKNGFSLGDLLAAYSVFPGGGEYQPAGFIREIVIDGFTAYKRVSRPTRVFSEETAYLVNDMMKTAVKTGTAKKLRSLPFDISAKTGTSGTEKGNTDAYAVSCTTADVVGVWLGNADNSLTDLTGGGLPANILLKINEYLYRDRPPETFTRPDGIQTAELDRDEYYATHNMILADDSAPIQARLSELFKTSALPGVKSDKYTHPSISSPSLHYADGKVCIRL</sequence>
<evidence type="ECO:0000256" key="3">
    <source>
        <dbReference type="ARBA" id="ARBA00004752"/>
    </source>
</evidence>
<protein>
    <recommendedName>
        <fullName evidence="7">Penicillin-binding protein 1A</fullName>
        <ecNumber evidence="23">2.4.99.28</ecNumber>
        <ecNumber evidence="6">3.4.16.4</ecNumber>
    </recommendedName>
</protein>
<dbReference type="SUPFAM" id="SSF53955">
    <property type="entry name" value="Lysozyme-like"/>
    <property type="match status" value="1"/>
</dbReference>
<dbReference type="GO" id="GO:0005886">
    <property type="term" value="C:plasma membrane"/>
    <property type="evidence" value="ECO:0007669"/>
    <property type="project" value="UniProtKB-SubCell"/>
</dbReference>
<comment type="catalytic activity">
    <reaction evidence="24">
        <text>[GlcNAc-(1-&gt;4)-Mur2Ac(oyl-L-Ala-gamma-D-Glu-L-Lys-D-Ala-D-Ala)](n)-di-trans,octa-cis-undecaprenyl diphosphate + beta-D-GlcNAc-(1-&gt;4)-Mur2Ac(oyl-L-Ala-gamma-D-Glu-L-Lys-D-Ala-D-Ala)-di-trans,octa-cis-undecaprenyl diphosphate = [GlcNAc-(1-&gt;4)-Mur2Ac(oyl-L-Ala-gamma-D-Glu-L-Lys-D-Ala-D-Ala)](n+1)-di-trans,octa-cis-undecaprenyl diphosphate + di-trans,octa-cis-undecaprenyl diphosphate + H(+)</text>
        <dbReference type="Rhea" id="RHEA:23708"/>
        <dbReference type="Rhea" id="RHEA-COMP:9602"/>
        <dbReference type="Rhea" id="RHEA-COMP:9603"/>
        <dbReference type="ChEBI" id="CHEBI:15378"/>
        <dbReference type="ChEBI" id="CHEBI:58405"/>
        <dbReference type="ChEBI" id="CHEBI:60033"/>
        <dbReference type="ChEBI" id="CHEBI:78435"/>
        <dbReference type="EC" id="2.4.99.28"/>
    </reaction>
</comment>
<evidence type="ECO:0000259" key="28">
    <source>
        <dbReference type="Pfam" id="PF00912"/>
    </source>
</evidence>
<keyword evidence="15" id="KW-0735">Signal-anchor</keyword>
<evidence type="ECO:0000256" key="10">
    <source>
        <dbReference type="ARBA" id="ARBA00022676"/>
    </source>
</evidence>
<keyword evidence="21" id="KW-0961">Cell wall biogenesis/degradation</keyword>
<evidence type="ECO:0000256" key="13">
    <source>
        <dbReference type="ARBA" id="ARBA00022801"/>
    </source>
</evidence>
<dbReference type="GO" id="GO:0006508">
    <property type="term" value="P:proteolysis"/>
    <property type="evidence" value="ECO:0007669"/>
    <property type="project" value="UniProtKB-KW"/>
</dbReference>
<evidence type="ECO:0000256" key="8">
    <source>
        <dbReference type="ARBA" id="ARBA00022645"/>
    </source>
</evidence>
<dbReference type="InterPro" id="IPR001264">
    <property type="entry name" value="Glyco_trans_51"/>
</dbReference>
<dbReference type="GO" id="GO:0008658">
    <property type="term" value="F:penicillin binding"/>
    <property type="evidence" value="ECO:0007669"/>
    <property type="project" value="InterPro"/>
</dbReference>
<dbReference type="GO" id="GO:0009002">
    <property type="term" value="F:serine-type D-Ala-D-Ala carboxypeptidase activity"/>
    <property type="evidence" value="ECO:0007669"/>
    <property type="project" value="UniProtKB-EC"/>
</dbReference>
<comment type="pathway">
    <text evidence="25">Glycan biosynthesis.</text>
</comment>
<evidence type="ECO:0000256" key="24">
    <source>
        <dbReference type="ARBA" id="ARBA00049902"/>
    </source>
</evidence>
<keyword evidence="18" id="KW-0472">Membrane</keyword>
<dbReference type="FunFam" id="1.10.3810.10:FF:000001">
    <property type="entry name" value="Penicillin-binding protein 1A"/>
    <property type="match status" value="1"/>
</dbReference>
<dbReference type="Proteomes" id="UP000824081">
    <property type="component" value="Unassembled WGS sequence"/>
</dbReference>
<evidence type="ECO:0000256" key="6">
    <source>
        <dbReference type="ARBA" id="ARBA00012448"/>
    </source>
</evidence>
<keyword evidence="9" id="KW-0645">Protease</keyword>
<feature type="domain" description="Penicillin-binding protein transpeptidase" evidence="27">
    <location>
        <begin position="296"/>
        <end position="532"/>
    </location>
</feature>
<evidence type="ECO:0000256" key="7">
    <source>
        <dbReference type="ARBA" id="ARBA00018638"/>
    </source>
</evidence>
<reference evidence="29" key="1">
    <citation type="submission" date="2020-10" db="EMBL/GenBank/DDBJ databases">
        <authorList>
            <person name="Gilroy R."/>
        </authorList>
    </citation>
    <scope>NUCLEOTIDE SEQUENCE</scope>
    <source>
        <strain evidence="29">11687</strain>
    </source>
</reference>
<evidence type="ECO:0000256" key="22">
    <source>
        <dbReference type="ARBA" id="ARBA00034000"/>
    </source>
</evidence>
<dbReference type="InterPro" id="IPR036950">
    <property type="entry name" value="PBP_transglycosylase"/>
</dbReference>
<dbReference type="SUPFAM" id="SSF56601">
    <property type="entry name" value="beta-lactamase/transpeptidase-like"/>
    <property type="match status" value="1"/>
</dbReference>
<evidence type="ECO:0000259" key="27">
    <source>
        <dbReference type="Pfam" id="PF00905"/>
    </source>
</evidence>
<dbReference type="InterPro" id="IPR012338">
    <property type="entry name" value="Beta-lactam/transpept-like"/>
</dbReference>
<dbReference type="InterPro" id="IPR001460">
    <property type="entry name" value="PCN-bd_Tpept"/>
</dbReference>
<dbReference type="Gene3D" id="1.10.3810.10">
    <property type="entry name" value="Biosynthetic peptidoglycan transglycosylase-like"/>
    <property type="match status" value="1"/>
</dbReference>
<dbReference type="GO" id="GO:0030288">
    <property type="term" value="C:outer membrane-bounded periplasmic space"/>
    <property type="evidence" value="ECO:0007669"/>
    <property type="project" value="TreeGrafter"/>
</dbReference>
<evidence type="ECO:0000256" key="25">
    <source>
        <dbReference type="ARBA" id="ARBA00060592"/>
    </source>
</evidence>
<dbReference type="GO" id="GO:0046677">
    <property type="term" value="P:response to antibiotic"/>
    <property type="evidence" value="ECO:0007669"/>
    <property type="project" value="UniProtKB-KW"/>
</dbReference>
<comment type="similarity">
    <text evidence="4">In the C-terminal section; belongs to the transpeptidase family.</text>
</comment>
<feature type="domain" description="Glycosyl transferase family 51" evidence="28">
    <location>
        <begin position="66"/>
        <end position="229"/>
    </location>
</feature>
<keyword evidence="13" id="KW-0378">Hydrolase</keyword>
<gene>
    <name evidence="29" type="ORF">IAC57_05620</name>
</gene>
<comment type="similarity">
    <text evidence="5">In the N-terminal section; belongs to the glycosyltransferase 51 family.</text>
</comment>
<keyword evidence="10" id="KW-0328">Glycosyltransferase</keyword>
<evidence type="ECO:0000256" key="14">
    <source>
        <dbReference type="ARBA" id="ARBA00022960"/>
    </source>
</evidence>
<dbReference type="GO" id="GO:0071555">
    <property type="term" value="P:cell wall organization"/>
    <property type="evidence" value="ECO:0007669"/>
    <property type="project" value="UniProtKB-KW"/>
</dbReference>
<dbReference type="Pfam" id="PF00905">
    <property type="entry name" value="Transpeptidase"/>
    <property type="match status" value="1"/>
</dbReference>
<comment type="caution">
    <text evidence="29">The sequence shown here is derived from an EMBL/GenBank/DDBJ whole genome shotgun (WGS) entry which is preliminary data.</text>
</comment>
<evidence type="ECO:0000313" key="29">
    <source>
        <dbReference type="EMBL" id="HIU59567.1"/>
    </source>
</evidence>
<keyword evidence="20" id="KW-0511">Multifunctional enzyme</keyword>
<dbReference type="EC" id="3.4.16.4" evidence="6"/>
<evidence type="ECO:0000256" key="5">
    <source>
        <dbReference type="ARBA" id="ARBA00007739"/>
    </source>
</evidence>
<comment type="pathway">
    <text evidence="3">Cell wall biogenesis; peptidoglycan biosynthesis.</text>
</comment>